<evidence type="ECO:0000256" key="1">
    <source>
        <dbReference type="SAM" id="MobiDB-lite"/>
    </source>
</evidence>
<gene>
    <name evidence="2" type="ORF">S7711_05968</name>
</gene>
<proteinExistence type="predicted"/>
<evidence type="ECO:0000313" key="2">
    <source>
        <dbReference type="EMBL" id="KEY67441.1"/>
    </source>
</evidence>
<dbReference type="AlphaFoldDB" id="A0A084AQ62"/>
<dbReference type="HOGENOM" id="CLU_079129_1_1_1"/>
<dbReference type="PANTHER" id="PTHR13507:SF0">
    <property type="entry name" value="PRKR-INTERACTING PROTEIN 1"/>
    <property type="match status" value="1"/>
</dbReference>
<dbReference type="GO" id="GO:0004860">
    <property type="term" value="F:protein kinase inhibitor activity"/>
    <property type="evidence" value="ECO:0007669"/>
    <property type="project" value="TreeGrafter"/>
</dbReference>
<feature type="region of interest" description="Disordered" evidence="1">
    <location>
        <begin position="100"/>
        <end position="200"/>
    </location>
</feature>
<dbReference type="PANTHER" id="PTHR13507">
    <property type="entry name" value="PRKR-INTERACTING PROTEIN 1"/>
    <property type="match status" value="1"/>
</dbReference>
<dbReference type="InterPro" id="IPR009548">
    <property type="entry name" value="Prkrip1"/>
</dbReference>
<feature type="compositionally biased region" description="Basic and acidic residues" evidence="1">
    <location>
        <begin position="170"/>
        <end position="180"/>
    </location>
</feature>
<dbReference type="GO" id="GO:0005730">
    <property type="term" value="C:nucleolus"/>
    <property type="evidence" value="ECO:0007669"/>
    <property type="project" value="TreeGrafter"/>
</dbReference>
<dbReference type="Pfam" id="PF06658">
    <property type="entry name" value="DUF1168"/>
    <property type="match status" value="1"/>
</dbReference>
<sequence>MSAPGPESVPTSADPRSHRPTKKRALTPVSAQAASVDALFAKPEQEIRIPSTAVSASASRHLAPDIVTNVQGSSAGAGSGEFHVYKASRRREYERLREMDLQLRRETDQVQFDKDRQERERRDQEKTRRNREKREKLKARKAKGKQPGAAAPGTSKDGSRSAQPLPTHNGGDDHDAKQDSRPSNAPASAGSIGIVIHDDD</sequence>
<dbReference type="OrthoDB" id="10067079at2759"/>
<reference evidence="2 3" key="1">
    <citation type="journal article" date="2014" name="BMC Genomics">
        <title>Comparative genome sequencing reveals chemotype-specific gene clusters in the toxigenic black mold Stachybotrys.</title>
        <authorList>
            <person name="Semeiks J."/>
            <person name="Borek D."/>
            <person name="Otwinowski Z."/>
            <person name="Grishin N.V."/>
        </authorList>
    </citation>
    <scope>NUCLEOTIDE SEQUENCE [LARGE SCALE GENOMIC DNA]</scope>
    <source>
        <strain evidence="3">CBS 109288 / IBT 7711</strain>
    </source>
</reference>
<name>A0A084AQ62_STACB</name>
<keyword evidence="3" id="KW-1185">Reference proteome</keyword>
<dbReference type="GO" id="GO:0019901">
    <property type="term" value="F:protein kinase binding"/>
    <property type="evidence" value="ECO:0007669"/>
    <property type="project" value="TreeGrafter"/>
</dbReference>
<protein>
    <recommendedName>
        <fullName evidence="4">PRKR-interacting protein 1</fullName>
    </recommendedName>
</protein>
<dbReference type="GO" id="GO:0003725">
    <property type="term" value="F:double-stranded RNA binding"/>
    <property type="evidence" value="ECO:0007669"/>
    <property type="project" value="InterPro"/>
</dbReference>
<dbReference type="Proteomes" id="UP000028045">
    <property type="component" value="Unassembled WGS sequence"/>
</dbReference>
<accession>A0A084AQ62</accession>
<feature type="compositionally biased region" description="Basic and acidic residues" evidence="1">
    <location>
        <begin position="100"/>
        <end position="135"/>
    </location>
</feature>
<dbReference type="EMBL" id="KL648619">
    <property type="protein sequence ID" value="KEY67441.1"/>
    <property type="molecule type" value="Genomic_DNA"/>
</dbReference>
<evidence type="ECO:0008006" key="4">
    <source>
        <dbReference type="Google" id="ProtNLM"/>
    </source>
</evidence>
<organism evidence="2 3">
    <name type="scientific">Stachybotrys chartarum (strain CBS 109288 / IBT 7711)</name>
    <name type="common">Toxic black mold</name>
    <name type="synonym">Stilbospora chartarum</name>
    <dbReference type="NCBI Taxonomy" id="1280523"/>
    <lineage>
        <taxon>Eukaryota</taxon>
        <taxon>Fungi</taxon>
        <taxon>Dikarya</taxon>
        <taxon>Ascomycota</taxon>
        <taxon>Pezizomycotina</taxon>
        <taxon>Sordariomycetes</taxon>
        <taxon>Hypocreomycetidae</taxon>
        <taxon>Hypocreales</taxon>
        <taxon>Stachybotryaceae</taxon>
        <taxon>Stachybotrys</taxon>
    </lineage>
</organism>
<feature type="region of interest" description="Disordered" evidence="1">
    <location>
        <begin position="1"/>
        <end position="31"/>
    </location>
</feature>
<evidence type="ECO:0000313" key="3">
    <source>
        <dbReference type="Proteomes" id="UP000028045"/>
    </source>
</evidence>